<reference evidence="3" key="1">
    <citation type="journal article" date="2019" name="Int. J. Syst. Evol. Microbiol.">
        <title>The Global Catalogue of Microorganisms (GCM) 10K type strain sequencing project: providing services to taxonomists for standard genome sequencing and annotation.</title>
        <authorList>
            <consortium name="The Broad Institute Genomics Platform"/>
            <consortium name="The Broad Institute Genome Sequencing Center for Infectious Disease"/>
            <person name="Wu L."/>
            <person name="Ma J."/>
        </authorList>
    </citation>
    <scope>NUCLEOTIDE SEQUENCE [LARGE SCALE GENOMIC DNA]</scope>
    <source>
        <strain evidence="3">JCM 18959</strain>
    </source>
</reference>
<evidence type="ECO:0000256" key="1">
    <source>
        <dbReference type="SAM" id="MobiDB-lite"/>
    </source>
</evidence>
<organism evidence="2 3">
    <name type="scientific">Microbacterium yannicii</name>
    <dbReference type="NCBI Taxonomy" id="671622"/>
    <lineage>
        <taxon>Bacteria</taxon>
        <taxon>Bacillati</taxon>
        <taxon>Actinomycetota</taxon>
        <taxon>Actinomycetes</taxon>
        <taxon>Micrococcales</taxon>
        <taxon>Microbacteriaceae</taxon>
        <taxon>Microbacterium</taxon>
    </lineage>
</organism>
<feature type="region of interest" description="Disordered" evidence="1">
    <location>
        <begin position="33"/>
        <end position="66"/>
    </location>
</feature>
<accession>A0ABP9LXN7</accession>
<name>A0ABP9LXN7_9MICO</name>
<gene>
    <name evidence="2" type="ORF">GCM10025760_04560</name>
</gene>
<dbReference type="EMBL" id="BAABKZ010000001">
    <property type="protein sequence ID" value="GAA5085570.1"/>
    <property type="molecule type" value="Genomic_DNA"/>
</dbReference>
<comment type="caution">
    <text evidence="2">The sequence shown here is derived from an EMBL/GenBank/DDBJ whole genome shotgun (WGS) entry which is preliminary data.</text>
</comment>
<evidence type="ECO:0000313" key="2">
    <source>
        <dbReference type="EMBL" id="GAA5085570.1"/>
    </source>
</evidence>
<proteinExistence type="predicted"/>
<protein>
    <submittedName>
        <fullName evidence="2">Uncharacterized protein</fullName>
    </submittedName>
</protein>
<keyword evidence="3" id="KW-1185">Reference proteome</keyword>
<sequence>MTTAEMETFMIDVSTTSTNIAMARRMARRPLKAGAGGVSPVMDEANHPAPLERYGEHEDSGLTGMG</sequence>
<dbReference type="Proteomes" id="UP001501407">
    <property type="component" value="Unassembled WGS sequence"/>
</dbReference>
<evidence type="ECO:0000313" key="3">
    <source>
        <dbReference type="Proteomes" id="UP001501407"/>
    </source>
</evidence>